<dbReference type="Pfam" id="PF13188">
    <property type="entry name" value="PAS_8"/>
    <property type="match status" value="1"/>
</dbReference>
<evidence type="ECO:0000256" key="1">
    <source>
        <dbReference type="ARBA" id="ARBA00001946"/>
    </source>
</evidence>
<dbReference type="CDD" id="cd01949">
    <property type="entry name" value="GGDEF"/>
    <property type="match status" value="1"/>
</dbReference>
<evidence type="ECO:0000259" key="4">
    <source>
        <dbReference type="PROSITE" id="PS50112"/>
    </source>
</evidence>
<reference evidence="6 7" key="1">
    <citation type="journal article" date="2013" name="ISME J.">
        <title>Comparative genomics of pathogenic lineages of Vibrio nigripulchritudo identifies virulence-associated traits.</title>
        <authorList>
            <person name="Goudenege D."/>
            <person name="Labreuche Y."/>
            <person name="Krin E."/>
            <person name="Ansquer D."/>
            <person name="Mangenot S."/>
            <person name="Calteau A."/>
            <person name="Medigue C."/>
            <person name="Mazel D."/>
            <person name="Polz M.F."/>
            <person name="Le Roux F."/>
        </authorList>
    </citation>
    <scope>NUCLEOTIDE SEQUENCE [LARGE SCALE GENOMIC DNA]</scope>
    <source>
        <strain evidence="6 7">SOn1</strain>
    </source>
</reference>
<evidence type="ECO:0000313" key="6">
    <source>
        <dbReference type="EMBL" id="CCO47924.1"/>
    </source>
</evidence>
<protein>
    <recommendedName>
        <fullName evidence="2">diguanylate cyclase</fullName>
        <ecNumber evidence="2">2.7.7.65</ecNumber>
    </recommendedName>
</protein>
<evidence type="ECO:0000313" key="7">
    <source>
        <dbReference type="Proteomes" id="UP000018211"/>
    </source>
</evidence>
<dbReference type="CDD" id="cd00130">
    <property type="entry name" value="PAS"/>
    <property type="match status" value="1"/>
</dbReference>
<dbReference type="InterPro" id="IPR029787">
    <property type="entry name" value="Nucleotide_cyclase"/>
</dbReference>
<dbReference type="PROSITE" id="PS50112">
    <property type="entry name" value="PAS"/>
    <property type="match status" value="1"/>
</dbReference>
<dbReference type="AlphaFoldDB" id="A0AAV2VTL7"/>
<dbReference type="PROSITE" id="PS50887">
    <property type="entry name" value="GGDEF"/>
    <property type="match status" value="1"/>
</dbReference>
<dbReference type="InterPro" id="IPR035965">
    <property type="entry name" value="PAS-like_dom_sf"/>
</dbReference>
<comment type="caution">
    <text evidence="6">The sequence shown here is derived from an EMBL/GenBank/DDBJ whole genome shotgun (WGS) entry which is preliminary data.</text>
</comment>
<organism evidence="6 7">
    <name type="scientific">Vibrio nigripulchritudo SOn1</name>
    <dbReference type="NCBI Taxonomy" id="1238450"/>
    <lineage>
        <taxon>Bacteria</taxon>
        <taxon>Pseudomonadati</taxon>
        <taxon>Pseudomonadota</taxon>
        <taxon>Gammaproteobacteria</taxon>
        <taxon>Vibrionales</taxon>
        <taxon>Vibrionaceae</taxon>
        <taxon>Vibrio</taxon>
    </lineage>
</organism>
<feature type="domain" description="GGDEF" evidence="5">
    <location>
        <begin position="272"/>
        <end position="400"/>
    </location>
</feature>
<dbReference type="InterPro" id="IPR043128">
    <property type="entry name" value="Rev_trsase/Diguanyl_cyclase"/>
</dbReference>
<comment type="catalytic activity">
    <reaction evidence="3">
        <text>2 GTP = 3',3'-c-di-GMP + 2 diphosphate</text>
        <dbReference type="Rhea" id="RHEA:24898"/>
        <dbReference type="ChEBI" id="CHEBI:33019"/>
        <dbReference type="ChEBI" id="CHEBI:37565"/>
        <dbReference type="ChEBI" id="CHEBI:58805"/>
        <dbReference type="EC" id="2.7.7.65"/>
    </reaction>
</comment>
<dbReference type="RefSeq" id="WP_022599431.1">
    <property type="nucleotide sequence ID" value="NZ_LK391965.1"/>
</dbReference>
<feature type="domain" description="PAS" evidence="4">
    <location>
        <begin position="17"/>
        <end position="64"/>
    </location>
</feature>
<dbReference type="Gene3D" id="3.30.450.20">
    <property type="entry name" value="PAS domain"/>
    <property type="match status" value="2"/>
</dbReference>
<evidence type="ECO:0000259" key="5">
    <source>
        <dbReference type="PROSITE" id="PS50887"/>
    </source>
</evidence>
<evidence type="ECO:0000256" key="3">
    <source>
        <dbReference type="ARBA" id="ARBA00034247"/>
    </source>
</evidence>
<dbReference type="Gene3D" id="3.30.70.270">
    <property type="match status" value="1"/>
</dbReference>
<dbReference type="GO" id="GO:1902201">
    <property type="term" value="P:negative regulation of bacterial-type flagellum-dependent cell motility"/>
    <property type="evidence" value="ECO:0007669"/>
    <property type="project" value="TreeGrafter"/>
</dbReference>
<gene>
    <name evidence="6" type="ORF">VIBNISOn1_410077</name>
</gene>
<dbReference type="GO" id="GO:0005886">
    <property type="term" value="C:plasma membrane"/>
    <property type="evidence" value="ECO:0007669"/>
    <property type="project" value="TreeGrafter"/>
</dbReference>
<dbReference type="PANTHER" id="PTHR45138">
    <property type="entry name" value="REGULATORY COMPONENTS OF SENSORY TRANSDUCTION SYSTEM"/>
    <property type="match status" value="1"/>
</dbReference>
<comment type="cofactor">
    <cofactor evidence="1">
        <name>Mg(2+)</name>
        <dbReference type="ChEBI" id="CHEBI:18420"/>
    </cofactor>
</comment>
<name>A0AAV2VTL7_9VIBR</name>
<proteinExistence type="predicted"/>
<dbReference type="InterPro" id="IPR000014">
    <property type="entry name" value="PAS"/>
</dbReference>
<accession>A0AAV2VTL7</accession>
<dbReference type="Pfam" id="PF00990">
    <property type="entry name" value="GGDEF"/>
    <property type="match status" value="1"/>
</dbReference>
<dbReference type="SUPFAM" id="SSF55785">
    <property type="entry name" value="PYP-like sensor domain (PAS domain)"/>
    <property type="match status" value="2"/>
</dbReference>
<dbReference type="SMART" id="SM00267">
    <property type="entry name" value="GGDEF"/>
    <property type="match status" value="1"/>
</dbReference>
<dbReference type="GO" id="GO:0043709">
    <property type="term" value="P:cell adhesion involved in single-species biofilm formation"/>
    <property type="evidence" value="ECO:0007669"/>
    <property type="project" value="TreeGrafter"/>
</dbReference>
<evidence type="ECO:0000256" key="2">
    <source>
        <dbReference type="ARBA" id="ARBA00012528"/>
    </source>
</evidence>
<dbReference type="FunFam" id="3.30.70.270:FF:000001">
    <property type="entry name" value="Diguanylate cyclase domain protein"/>
    <property type="match status" value="1"/>
</dbReference>
<dbReference type="GO" id="GO:0052621">
    <property type="term" value="F:diguanylate cyclase activity"/>
    <property type="evidence" value="ECO:0007669"/>
    <property type="project" value="UniProtKB-EC"/>
</dbReference>
<dbReference type="PANTHER" id="PTHR45138:SF9">
    <property type="entry name" value="DIGUANYLATE CYCLASE DGCM-RELATED"/>
    <property type="match status" value="1"/>
</dbReference>
<dbReference type="NCBIfam" id="TIGR00229">
    <property type="entry name" value="sensory_box"/>
    <property type="match status" value="2"/>
</dbReference>
<dbReference type="InterPro" id="IPR000160">
    <property type="entry name" value="GGDEF_dom"/>
</dbReference>
<sequence>MFDSTYGVVIQRNFKALYVDLAFAKIYGFDSPEDIYQLDSLLDLIAPCDHQEALNTYQRILANQQRPRMHSSINVDRYGREFSVLAIDHVIEWEGKPALQVTIIDMSAQEEAMLQLQENERRYRELVEGSLQGILVHRDFKPLLVNQTYAKMLGYPNVDALISTGTIFSHIPEKYQDVARSRYDMLLAGENTSQNVTVRNFRLDGSTAYFKLSERVIDWDGQPAVQVSVLDVTEQLILEEKLTYQANHDSLTGLHNRRFMTSTLESRYKLDQSMSCILIDLDDFKSVNDKHGHAGGDKTLRAFAAVLNEVLGSHAFSARWGGEEFIICMSDYNYEQALCYAQAIKSEINKWNFEEATTASFGVACSCDSDSDYSLMIQRADRALYEAKRLGKNCIVTTDNDFYS</sequence>
<dbReference type="NCBIfam" id="TIGR00254">
    <property type="entry name" value="GGDEF"/>
    <property type="match status" value="1"/>
</dbReference>
<dbReference type="EMBL" id="CAOF01000133">
    <property type="protein sequence ID" value="CCO47924.1"/>
    <property type="molecule type" value="Genomic_DNA"/>
</dbReference>
<dbReference type="SMART" id="SM00091">
    <property type="entry name" value="PAS"/>
    <property type="match status" value="2"/>
</dbReference>
<dbReference type="SUPFAM" id="SSF55073">
    <property type="entry name" value="Nucleotide cyclase"/>
    <property type="match status" value="1"/>
</dbReference>
<dbReference type="EC" id="2.7.7.65" evidence="2"/>
<dbReference type="Proteomes" id="UP000018211">
    <property type="component" value="Unassembled WGS sequence"/>
</dbReference>
<dbReference type="InterPro" id="IPR050469">
    <property type="entry name" value="Diguanylate_Cyclase"/>
</dbReference>